<keyword evidence="4" id="KW-0697">Rotamase</keyword>
<dbReference type="InterPro" id="IPR005215">
    <property type="entry name" value="Trig_fac"/>
</dbReference>
<dbReference type="NCBIfam" id="TIGR00115">
    <property type="entry name" value="tig"/>
    <property type="match status" value="1"/>
</dbReference>
<dbReference type="PANTHER" id="PTHR30560:SF3">
    <property type="entry name" value="TRIGGER FACTOR-LIKE PROTEIN TIG, CHLOROPLASTIC"/>
    <property type="match status" value="1"/>
</dbReference>
<name>A0A6J6E2S0_9ZZZZ</name>
<dbReference type="EC" id="5.2.1.8" evidence="3"/>
<protein>
    <recommendedName>
        <fullName evidence="3">peptidylprolyl isomerase</fullName>
        <ecNumber evidence="3">5.2.1.8</ecNumber>
    </recommendedName>
</protein>
<dbReference type="GO" id="GO:0015031">
    <property type="term" value="P:protein transport"/>
    <property type="evidence" value="ECO:0007669"/>
    <property type="project" value="InterPro"/>
</dbReference>
<evidence type="ECO:0000256" key="2">
    <source>
        <dbReference type="ARBA" id="ARBA00005464"/>
    </source>
</evidence>
<evidence type="ECO:0000313" key="8">
    <source>
        <dbReference type="EMBL" id="CAB4569634.1"/>
    </source>
</evidence>
<evidence type="ECO:0000256" key="3">
    <source>
        <dbReference type="ARBA" id="ARBA00013194"/>
    </source>
</evidence>
<dbReference type="InterPro" id="IPR008880">
    <property type="entry name" value="Trigger_fac_C"/>
</dbReference>
<dbReference type="Gene3D" id="3.10.50.40">
    <property type="match status" value="1"/>
</dbReference>
<evidence type="ECO:0000259" key="7">
    <source>
        <dbReference type="PROSITE" id="PS50059"/>
    </source>
</evidence>
<dbReference type="InterPro" id="IPR037041">
    <property type="entry name" value="Trigger_fac_C_sf"/>
</dbReference>
<dbReference type="SUPFAM" id="SSF102735">
    <property type="entry name" value="Trigger factor ribosome-binding domain"/>
    <property type="match status" value="1"/>
</dbReference>
<dbReference type="HAMAP" id="MF_00303">
    <property type="entry name" value="Trigger_factor_Tig"/>
    <property type="match status" value="1"/>
</dbReference>
<dbReference type="GO" id="GO:0051083">
    <property type="term" value="P:'de novo' cotranslational protein folding"/>
    <property type="evidence" value="ECO:0007669"/>
    <property type="project" value="TreeGrafter"/>
</dbReference>
<dbReference type="GO" id="GO:0003755">
    <property type="term" value="F:peptidyl-prolyl cis-trans isomerase activity"/>
    <property type="evidence" value="ECO:0007669"/>
    <property type="project" value="UniProtKB-KW"/>
</dbReference>
<dbReference type="GO" id="GO:0044183">
    <property type="term" value="F:protein folding chaperone"/>
    <property type="evidence" value="ECO:0007669"/>
    <property type="project" value="TreeGrafter"/>
</dbReference>
<organism evidence="8">
    <name type="scientific">freshwater metagenome</name>
    <dbReference type="NCBI Taxonomy" id="449393"/>
    <lineage>
        <taxon>unclassified sequences</taxon>
        <taxon>metagenomes</taxon>
        <taxon>ecological metagenomes</taxon>
    </lineage>
</organism>
<dbReference type="SUPFAM" id="SSF109998">
    <property type="entry name" value="Triger factor/SurA peptide-binding domain-like"/>
    <property type="match status" value="1"/>
</dbReference>
<comment type="similarity">
    <text evidence="2">Belongs to the FKBP-type PPIase family. Tig subfamily.</text>
</comment>
<dbReference type="Pfam" id="PF05697">
    <property type="entry name" value="Trigger_N"/>
    <property type="match status" value="1"/>
</dbReference>
<gene>
    <name evidence="8" type="ORF">UFOPK1683_00603</name>
</gene>
<dbReference type="EMBL" id="CAEZTL010000047">
    <property type="protein sequence ID" value="CAB4569634.1"/>
    <property type="molecule type" value="Genomic_DNA"/>
</dbReference>
<dbReference type="InterPro" id="IPR008881">
    <property type="entry name" value="Trigger_fac_ribosome-bd_bac"/>
</dbReference>
<dbReference type="PROSITE" id="PS50059">
    <property type="entry name" value="FKBP_PPIASE"/>
    <property type="match status" value="1"/>
</dbReference>
<accession>A0A6J6E2S0</accession>
<dbReference type="InterPro" id="IPR027304">
    <property type="entry name" value="Trigger_fact/SurA_dom_sf"/>
</dbReference>
<dbReference type="Pfam" id="PF00254">
    <property type="entry name" value="FKBP_C"/>
    <property type="match status" value="1"/>
</dbReference>
<sequence length="432" mass="47930">MKSNVETLSPTRVKLDVEVDFQELSPYIANAYKKLASQINIPGFRKGKVPAAMIEQRVGRAAVLDEAINEALPQFYAQAAREHSLLVIGRPEVDIKELKDNEKLHFTVEVSVRPDVTLPDFSKITVTVDNAEVKDEDLNEQIDELRARFGTLHTVERATKTGDFVTVDLTARIDGAEIDGGKANDISYEVGSNRMIDGLDEALVGMNVNETKVFTTQLVGQKDGEQGDVEIVVKAVKERELPPVDDAFAKLASEFDTIEELKKDFTERLTRVKKLEQGAQARDLLVEKLLADITIEVPDDLVLEEVNNHLEGEGRLEDDTHRAEVDKEVRDSIKSEFLLDSLVKAEEVQITEIELTEYLVRMSQRYGMAPDQFAQELQKAGQITQVIAEVTRAKALASVLGRINVVDKAGAKIELEELRMPPAAAAAESAPE</sequence>
<dbReference type="SUPFAM" id="SSF54534">
    <property type="entry name" value="FKBP-like"/>
    <property type="match status" value="1"/>
</dbReference>
<dbReference type="AlphaFoldDB" id="A0A6J6E2S0"/>
<proteinExistence type="inferred from homology"/>
<comment type="catalytic activity">
    <reaction evidence="1">
        <text>[protein]-peptidylproline (omega=180) = [protein]-peptidylproline (omega=0)</text>
        <dbReference type="Rhea" id="RHEA:16237"/>
        <dbReference type="Rhea" id="RHEA-COMP:10747"/>
        <dbReference type="Rhea" id="RHEA-COMP:10748"/>
        <dbReference type="ChEBI" id="CHEBI:83833"/>
        <dbReference type="ChEBI" id="CHEBI:83834"/>
        <dbReference type="EC" id="5.2.1.8"/>
    </reaction>
</comment>
<dbReference type="Gene3D" id="3.30.70.1050">
    <property type="entry name" value="Trigger factor ribosome-binding domain"/>
    <property type="match status" value="1"/>
</dbReference>
<dbReference type="InterPro" id="IPR036611">
    <property type="entry name" value="Trigger_fac_ribosome-bd_sf"/>
</dbReference>
<reference evidence="8" key="1">
    <citation type="submission" date="2020-05" db="EMBL/GenBank/DDBJ databases">
        <authorList>
            <person name="Chiriac C."/>
            <person name="Salcher M."/>
            <person name="Ghai R."/>
            <person name="Kavagutti S V."/>
        </authorList>
    </citation>
    <scope>NUCLEOTIDE SEQUENCE</scope>
</reference>
<evidence type="ECO:0000256" key="6">
    <source>
        <dbReference type="ARBA" id="ARBA00023235"/>
    </source>
</evidence>
<dbReference type="GO" id="GO:0043335">
    <property type="term" value="P:protein unfolding"/>
    <property type="evidence" value="ECO:0007669"/>
    <property type="project" value="TreeGrafter"/>
</dbReference>
<dbReference type="Pfam" id="PF05698">
    <property type="entry name" value="Trigger_C"/>
    <property type="match status" value="1"/>
</dbReference>
<dbReference type="PANTHER" id="PTHR30560">
    <property type="entry name" value="TRIGGER FACTOR CHAPERONE AND PEPTIDYL-PROLYL CIS/TRANS ISOMERASE"/>
    <property type="match status" value="1"/>
</dbReference>
<keyword evidence="6" id="KW-0413">Isomerase</keyword>
<dbReference type="Gene3D" id="1.10.3120.10">
    <property type="entry name" value="Trigger factor, C-terminal domain"/>
    <property type="match status" value="1"/>
</dbReference>
<keyword evidence="5" id="KW-0143">Chaperone</keyword>
<feature type="domain" description="PPIase FKBP-type" evidence="7">
    <location>
        <begin position="162"/>
        <end position="210"/>
    </location>
</feature>
<dbReference type="InterPro" id="IPR001179">
    <property type="entry name" value="PPIase_FKBP_dom"/>
</dbReference>
<evidence type="ECO:0000256" key="5">
    <source>
        <dbReference type="ARBA" id="ARBA00023186"/>
    </source>
</evidence>
<dbReference type="InterPro" id="IPR046357">
    <property type="entry name" value="PPIase_dom_sf"/>
</dbReference>
<dbReference type="PIRSF" id="PIRSF003095">
    <property type="entry name" value="Trigger_factor"/>
    <property type="match status" value="1"/>
</dbReference>
<evidence type="ECO:0000256" key="4">
    <source>
        <dbReference type="ARBA" id="ARBA00023110"/>
    </source>
</evidence>
<evidence type="ECO:0000256" key="1">
    <source>
        <dbReference type="ARBA" id="ARBA00000971"/>
    </source>
</evidence>
<dbReference type="GO" id="GO:0043022">
    <property type="term" value="F:ribosome binding"/>
    <property type="evidence" value="ECO:0007669"/>
    <property type="project" value="TreeGrafter"/>
</dbReference>